<dbReference type="SMART" id="SM00347">
    <property type="entry name" value="HTH_MARR"/>
    <property type="match status" value="1"/>
</dbReference>
<gene>
    <name evidence="2" type="ORF">ACFORG_00255</name>
</gene>
<keyword evidence="3" id="KW-1185">Reference proteome</keyword>
<dbReference type="PANTHER" id="PTHR33164">
    <property type="entry name" value="TRANSCRIPTIONAL REGULATOR, MARR FAMILY"/>
    <property type="match status" value="1"/>
</dbReference>
<accession>A0ABV7TC02</accession>
<dbReference type="RefSeq" id="WP_386733366.1">
    <property type="nucleotide sequence ID" value="NZ_JBHRXI010000001.1"/>
</dbReference>
<dbReference type="Gene3D" id="1.10.10.10">
    <property type="entry name" value="Winged helix-like DNA-binding domain superfamily/Winged helix DNA-binding domain"/>
    <property type="match status" value="1"/>
</dbReference>
<comment type="caution">
    <text evidence="2">The sequence shown here is derived from an EMBL/GenBank/DDBJ whole genome shotgun (WGS) entry which is preliminary data.</text>
</comment>
<evidence type="ECO:0000313" key="3">
    <source>
        <dbReference type="Proteomes" id="UP001595629"/>
    </source>
</evidence>
<proteinExistence type="predicted"/>
<protein>
    <submittedName>
        <fullName evidence="2">MarR family winged helix-turn-helix transcriptional regulator</fullName>
    </submittedName>
</protein>
<dbReference type="Pfam" id="PF12802">
    <property type="entry name" value="MarR_2"/>
    <property type="match status" value="1"/>
</dbReference>
<evidence type="ECO:0000313" key="2">
    <source>
        <dbReference type="EMBL" id="MFC3612174.1"/>
    </source>
</evidence>
<sequence>MSVYSDENLGPYEVPLNRMVTYRLSRLYAKLNAQASRILKETAGLTQAQWRVLVMVDSLGPISSNQIVRSLLIDKGQLSRVLKTMSEKELVTIGHSESDQRSHVISMTEKGRRLFEQARPAMTHRQRTISQALAPEQFDTLLSAFDQIEAAVLDNEDVAA</sequence>
<feature type="domain" description="HTH marR-type" evidence="1">
    <location>
        <begin position="17"/>
        <end position="150"/>
    </location>
</feature>
<dbReference type="Proteomes" id="UP001595629">
    <property type="component" value="Unassembled WGS sequence"/>
</dbReference>
<organism evidence="2 3">
    <name type="scientific">Lutimaribacter marinistellae</name>
    <dbReference type="NCBI Taxonomy" id="1820329"/>
    <lineage>
        <taxon>Bacteria</taxon>
        <taxon>Pseudomonadati</taxon>
        <taxon>Pseudomonadota</taxon>
        <taxon>Alphaproteobacteria</taxon>
        <taxon>Rhodobacterales</taxon>
        <taxon>Roseobacteraceae</taxon>
        <taxon>Lutimaribacter</taxon>
    </lineage>
</organism>
<dbReference type="PANTHER" id="PTHR33164:SF57">
    <property type="entry name" value="MARR-FAMILY TRANSCRIPTIONAL REGULATOR"/>
    <property type="match status" value="1"/>
</dbReference>
<dbReference type="PROSITE" id="PS50995">
    <property type="entry name" value="HTH_MARR_2"/>
    <property type="match status" value="1"/>
</dbReference>
<dbReference type="InterPro" id="IPR000835">
    <property type="entry name" value="HTH_MarR-typ"/>
</dbReference>
<dbReference type="EMBL" id="JBHRXI010000001">
    <property type="protein sequence ID" value="MFC3612174.1"/>
    <property type="molecule type" value="Genomic_DNA"/>
</dbReference>
<reference evidence="3" key="1">
    <citation type="journal article" date="2019" name="Int. J. Syst. Evol. Microbiol.">
        <title>The Global Catalogue of Microorganisms (GCM) 10K type strain sequencing project: providing services to taxonomists for standard genome sequencing and annotation.</title>
        <authorList>
            <consortium name="The Broad Institute Genomics Platform"/>
            <consortium name="The Broad Institute Genome Sequencing Center for Infectious Disease"/>
            <person name="Wu L."/>
            <person name="Ma J."/>
        </authorList>
    </citation>
    <scope>NUCLEOTIDE SEQUENCE [LARGE SCALE GENOMIC DNA]</scope>
    <source>
        <strain evidence="3">KCTC 42911</strain>
    </source>
</reference>
<dbReference type="InterPro" id="IPR036388">
    <property type="entry name" value="WH-like_DNA-bd_sf"/>
</dbReference>
<dbReference type="InterPro" id="IPR039422">
    <property type="entry name" value="MarR/SlyA-like"/>
</dbReference>
<evidence type="ECO:0000259" key="1">
    <source>
        <dbReference type="PROSITE" id="PS50995"/>
    </source>
</evidence>
<dbReference type="SUPFAM" id="SSF46785">
    <property type="entry name" value="Winged helix' DNA-binding domain"/>
    <property type="match status" value="1"/>
</dbReference>
<dbReference type="InterPro" id="IPR036390">
    <property type="entry name" value="WH_DNA-bd_sf"/>
</dbReference>
<name>A0ABV7TC02_9RHOB</name>